<accession>A0AAV7IB23</accession>
<proteinExistence type="predicted"/>
<protein>
    <submittedName>
        <fullName evidence="2">Uncharacterized protein</fullName>
    </submittedName>
</protein>
<feature type="signal peptide" evidence="1">
    <location>
        <begin position="1"/>
        <end position="22"/>
    </location>
</feature>
<dbReference type="EMBL" id="JAHXZJ010000747">
    <property type="protein sequence ID" value="KAH0557204.1"/>
    <property type="molecule type" value="Genomic_DNA"/>
</dbReference>
<keyword evidence="3" id="KW-1185">Reference proteome</keyword>
<dbReference type="Proteomes" id="UP000826195">
    <property type="component" value="Unassembled WGS sequence"/>
</dbReference>
<sequence length="159" mass="17596">MSKLLLVFLLIGMMSFVDHARAVPGHLKTVRMERHALSSQIGQPIGLFEKYAIKIEKIFSRYQLLSNDFLNTAACDASMPQSSEDRQLVFSKWVQTDGVNANVSGLHAHFFSMQIACGMVIQSRSIAQAPPNVTINTIFRSTVTKNETALTLVINAAQI</sequence>
<comment type="caution">
    <text evidence="2">The sequence shown here is derived from an EMBL/GenBank/DDBJ whole genome shotgun (WGS) entry which is preliminary data.</text>
</comment>
<evidence type="ECO:0000256" key="1">
    <source>
        <dbReference type="SAM" id="SignalP"/>
    </source>
</evidence>
<keyword evidence="1" id="KW-0732">Signal</keyword>
<reference evidence="2 3" key="1">
    <citation type="journal article" date="2021" name="J. Hered.">
        <title>A chromosome-level genome assembly of the parasitoid wasp, Cotesia glomerata (Hymenoptera: Braconidae).</title>
        <authorList>
            <person name="Pinto B.J."/>
            <person name="Weis J.J."/>
            <person name="Gamble T."/>
            <person name="Ode P.J."/>
            <person name="Paul R."/>
            <person name="Zaspel J.M."/>
        </authorList>
    </citation>
    <scope>NUCLEOTIDE SEQUENCE [LARGE SCALE GENOMIC DNA]</scope>
    <source>
        <strain evidence="2">CgM1</strain>
    </source>
</reference>
<dbReference type="AlphaFoldDB" id="A0AAV7IB23"/>
<evidence type="ECO:0000313" key="3">
    <source>
        <dbReference type="Proteomes" id="UP000826195"/>
    </source>
</evidence>
<name>A0AAV7IB23_COTGL</name>
<gene>
    <name evidence="2" type="ORF">KQX54_001562</name>
</gene>
<feature type="chain" id="PRO_5043877062" evidence="1">
    <location>
        <begin position="23"/>
        <end position="159"/>
    </location>
</feature>
<evidence type="ECO:0000313" key="2">
    <source>
        <dbReference type="EMBL" id="KAH0557204.1"/>
    </source>
</evidence>
<organism evidence="2 3">
    <name type="scientific">Cotesia glomerata</name>
    <name type="common">Lepidopteran parasitic wasp</name>
    <name type="synonym">Apanteles glomeratus</name>
    <dbReference type="NCBI Taxonomy" id="32391"/>
    <lineage>
        <taxon>Eukaryota</taxon>
        <taxon>Metazoa</taxon>
        <taxon>Ecdysozoa</taxon>
        <taxon>Arthropoda</taxon>
        <taxon>Hexapoda</taxon>
        <taxon>Insecta</taxon>
        <taxon>Pterygota</taxon>
        <taxon>Neoptera</taxon>
        <taxon>Endopterygota</taxon>
        <taxon>Hymenoptera</taxon>
        <taxon>Apocrita</taxon>
        <taxon>Ichneumonoidea</taxon>
        <taxon>Braconidae</taxon>
        <taxon>Microgastrinae</taxon>
        <taxon>Cotesia</taxon>
    </lineage>
</organism>